<keyword evidence="7" id="KW-0067">ATP-binding</keyword>
<dbReference type="InterPro" id="IPR005161">
    <property type="entry name" value="Ku_N"/>
</dbReference>
<evidence type="ECO:0000256" key="8">
    <source>
        <dbReference type="ARBA" id="ARBA00023125"/>
    </source>
</evidence>
<dbReference type="GO" id="GO:0043564">
    <property type="term" value="C:Ku70:Ku80 complex"/>
    <property type="evidence" value="ECO:0007669"/>
    <property type="project" value="InterPro"/>
</dbReference>
<comment type="similarity">
    <text evidence="2">Belongs to the ku70 family.</text>
</comment>
<dbReference type="GO" id="GO:0000723">
    <property type="term" value="P:telomere maintenance"/>
    <property type="evidence" value="ECO:0007669"/>
    <property type="project" value="InterPro"/>
</dbReference>
<dbReference type="InterPro" id="IPR005160">
    <property type="entry name" value="Ku_C"/>
</dbReference>
<keyword evidence="9" id="KW-0233">DNA recombination</keyword>
<dbReference type="Pfam" id="PF03731">
    <property type="entry name" value="Ku_N"/>
    <property type="match status" value="1"/>
</dbReference>
<evidence type="ECO:0000256" key="6">
    <source>
        <dbReference type="ARBA" id="ARBA00022806"/>
    </source>
</evidence>
<keyword evidence="8" id="KW-0238">DNA-binding</keyword>
<sequence>MDSEDEIEDNPQWKGVPGTIILINALNGSDITSLAHIATCGVVKQYLRSSKHNLIGVCYYGVKNSNATNLDAQDVKEIFPLSVPTVNDFKNLQIADPSKLEKCTELKMSDALWLCNKMFINCKKQLLSRTIIILTKLDIAPMKSDQKPCCSRAADLASSNVQIEIINISQEQYKVNPFYEDFFIEANNGKDVKLPPPVSDCKGIENLIQQQSHRHLAVSQLTLHIGEGFDIGVGVYRLLTQSTYTKSVNLVRDNNTVVTTVNKTMKVAVEQTPGSPHQMDIDEEETKTLLKSEIIHYQDYGGEKINFTDEEKKNMTNPFGPPMIKLLGFKPESLLCKEKWFIKPGYFLYPNEDIIEGSTVVFKALYKACAEMSMVALCMLCTRVNSRPYIVALSPCSNPLGLNVEIGFNVIHIPFVENIRNLPIPENSNDEILPEHKSAMQDILHNLKFDYKADMFENPKLQSQYRNIEAAVLSEENVEPFKDTTKPSQEKFQTLHADLFEELFGPFGAVALKRSAPTEVNDIDEDLLQKRIKTRNVNAYTVPQLKNILKYKNIPNLNNIKNVKKNELVEEVYKHCTV</sequence>
<dbReference type="SUPFAM" id="SSF100939">
    <property type="entry name" value="SPOC domain-like"/>
    <property type="match status" value="1"/>
</dbReference>
<dbReference type="GO" id="GO:0003684">
    <property type="term" value="F:damaged DNA binding"/>
    <property type="evidence" value="ECO:0007669"/>
    <property type="project" value="InterPro"/>
</dbReference>
<dbReference type="KEGG" id="gmw:113521703"/>
<keyword evidence="10" id="KW-0234">DNA repair</keyword>
<dbReference type="CDD" id="cd00788">
    <property type="entry name" value="KU70"/>
    <property type="match status" value="1"/>
</dbReference>
<dbReference type="SUPFAM" id="SSF53300">
    <property type="entry name" value="vWA-like"/>
    <property type="match status" value="1"/>
</dbReference>
<dbReference type="Gene3D" id="1.10.1600.10">
    <property type="match status" value="1"/>
</dbReference>
<evidence type="ECO:0000256" key="2">
    <source>
        <dbReference type="ARBA" id="ARBA00005240"/>
    </source>
</evidence>
<dbReference type="OrthoDB" id="3249161at2759"/>
<dbReference type="GO" id="GO:0005524">
    <property type="term" value="F:ATP binding"/>
    <property type="evidence" value="ECO:0007669"/>
    <property type="project" value="UniProtKB-KW"/>
</dbReference>
<dbReference type="GO" id="GO:0016787">
    <property type="term" value="F:hydrolase activity"/>
    <property type="evidence" value="ECO:0007669"/>
    <property type="project" value="UniProtKB-KW"/>
</dbReference>
<reference evidence="14" key="1">
    <citation type="submission" date="2025-08" db="UniProtKB">
        <authorList>
            <consortium name="RefSeq"/>
        </authorList>
    </citation>
    <scope>IDENTIFICATION</scope>
    <source>
        <tissue evidence="14">Whole larvae</tissue>
    </source>
</reference>
<dbReference type="PANTHER" id="PTHR12604:SF2">
    <property type="entry name" value="X-RAY REPAIR CROSS-COMPLEMENTING PROTEIN 6"/>
    <property type="match status" value="1"/>
</dbReference>
<comment type="subcellular location">
    <subcellularLocation>
        <location evidence="1">Nucleus</location>
    </subcellularLocation>
</comment>
<dbReference type="InterPro" id="IPR036465">
    <property type="entry name" value="vWFA_dom_sf"/>
</dbReference>
<dbReference type="Proteomes" id="UP001652740">
    <property type="component" value="Unplaced"/>
</dbReference>
<keyword evidence="4" id="KW-0227">DNA damage</keyword>
<dbReference type="InterPro" id="IPR027388">
    <property type="entry name" value="Ku70_bridge/pillars_dom_sf"/>
</dbReference>
<dbReference type="GO" id="GO:0003690">
    <property type="term" value="F:double-stranded DNA binding"/>
    <property type="evidence" value="ECO:0007669"/>
    <property type="project" value="TreeGrafter"/>
</dbReference>
<evidence type="ECO:0000256" key="5">
    <source>
        <dbReference type="ARBA" id="ARBA00022801"/>
    </source>
</evidence>
<evidence type="ECO:0000256" key="9">
    <source>
        <dbReference type="ARBA" id="ARBA00023172"/>
    </source>
</evidence>
<keyword evidence="11" id="KW-0539">Nucleus</keyword>
<dbReference type="InParanoid" id="A0A6J1X827"/>
<evidence type="ECO:0000256" key="3">
    <source>
        <dbReference type="ARBA" id="ARBA00022741"/>
    </source>
</evidence>
<evidence type="ECO:0000313" key="13">
    <source>
        <dbReference type="Proteomes" id="UP001652740"/>
    </source>
</evidence>
<evidence type="ECO:0000313" key="14">
    <source>
        <dbReference type="RefSeq" id="XP_026763133.1"/>
    </source>
</evidence>
<keyword evidence="6" id="KW-0347">Helicase</keyword>
<dbReference type="SMART" id="SM00559">
    <property type="entry name" value="Ku78"/>
    <property type="match status" value="1"/>
</dbReference>
<dbReference type="GO" id="GO:0042162">
    <property type="term" value="F:telomeric DNA binding"/>
    <property type="evidence" value="ECO:0007669"/>
    <property type="project" value="InterPro"/>
</dbReference>
<evidence type="ECO:0000256" key="11">
    <source>
        <dbReference type="ARBA" id="ARBA00023242"/>
    </source>
</evidence>
<dbReference type="RefSeq" id="XP_026763133.1">
    <property type="nucleotide sequence ID" value="XM_026907332.3"/>
</dbReference>
<protein>
    <submittedName>
        <fullName evidence="14">X-ray repair cross-complementing protein 6</fullName>
    </submittedName>
</protein>
<dbReference type="GO" id="GO:0006310">
    <property type="term" value="P:DNA recombination"/>
    <property type="evidence" value="ECO:0007669"/>
    <property type="project" value="UniProtKB-KW"/>
</dbReference>
<feature type="domain" description="Ku" evidence="12">
    <location>
        <begin position="286"/>
        <end position="430"/>
    </location>
</feature>
<dbReference type="Gene3D" id="2.40.290.10">
    <property type="match status" value="1"/>
</dbReference>
<evidence type="ECO:0000256" key="10">
    <source>
        <dbReference type="ARBA" id="ARBA00023204"/>
    </source>
</evidence>
<dbReference type="PIRSF" id="PIRSF003033">
    <property type="entry name" value="Ku70"/>
    <property type="match status" value="1"/>
</dbReference>
<proteinExistence type="inferred from homology"/>
<organism evidence="13 14">
    <name type="scientific">Galleria mellonella</name>
    <name type="common">Greater wax moth</name>
    <dbReference type="NCBI Taxonomy" id="7137"/>
    <lineage>
        <taxon>Eukaryota</taxon>
        <taxon>Metazoa</taxon>
        <taxon>Ecdysozoa</taxon>
        <taxon>Arthropoda</taxon>
        <taxon>Hexapoda</taxon>
        <taxon>Insecta</taxon>
        <taxon>Pterygota</taxon>
        <taxon>Neoptera</taxon>
        <taxon>Endopterygota</taxon>
        <taxon>Lepidoptera</taxon>
        <taxon>Glossata</taxon>
        <taxon>Ditrysia</taxon>
        <taxon>Pyraloidea</taxon>
        <taxon>Pyralidae</taxon>
        <taxon>Galleriinae</taxon>
        <taxon>Galleria</taxon>
    </lineage>
</organism>
<dbReference type="Gene3D" id="4.10.970.10">
    <property type="entry name" value="Ku70, bridge and pillars"/>
    <property type="match status" value="1"/>
</dbReference>
<dbReference type="FunCoup" id="A0A6J1X827">
    <property type="interactions" value="1586"/>
</dbReference>
<dbReference type="Pfam" id="PF02735">
    <property type="entry name" value="Ku"/>
    <property type="match status" value="1"/>
</dbReference>
<dbReference type="InterPro" id="IPR016194">
    <property type="entry name" value="SPOC-like_C_dom_sf"/>
</dbReference>
<keyword evidence="13" id="KW-1185">Reference proteome</keyword>
<gene>
    <name evidence="14" type="primary">LOC113521703</name>
</gene>
<accession>A0A6J1X827</accession>
<dbReference type="Gene3D" id="3.40.50.410">
    <property type="entry name" value="von Willebrand factor, type A domain"/>
    <property type="match status" value="1"/>
</dbReference>
<dbReference type="AlphaFoldDB" id="A0A6J1X827"/>
<dbReference type="InterPro" id="IPR006164">
    <property type="entry name" value="DNA_bd_Ku70/Ku80"/>
</dbReference>
<dbReference type="InterPro" id="IPR006165">
    <property type="entry name" value="Ku70"/>
</dbReference>
<dbReference type="NCBIfam" id="TIGR00578">
    <property type="entry name" value="ku70"/>
    <property type="match status" value="1"/>
</dbReference>
<evidence type="ECO:0000256" key="1">
    <source>
        <dbReference type="ARBA" id="ARBA00004123"/>
    </source>
</evidence>
<dbReference type="GO" id="GO:0006303">
    <property type="term" value="P:double-strand break repair via nonhomologous end joining"/>
    <property type="evidence" value="ECO:0007669"/>
    <property type="project" value="InterPro"/>
</dbReference>
<dbReference type="Pfam" id="PF03730">
    <property type="entry name" value="Ku_C"/>
    <property type="match status" value="1"/>
</dbReference>
<evidence type="ECO:0000256" key="4">
    <source>
        <dbReference type="ARBA" id="ARBA00022763"/>
    </source>
</evidence>
<dbReference type="InterPro" id="IPR047087">
    <property type="entry name" value="KU70_core_dom"/>
</dbReference>
<keyword evidence="5" id="KW-0378">Hydrolase</keyword>
<dbReference type="CTD" id="117419"/>
<evidence type="ECO:0000256" key="7">
    <source>
        <dbReference type="ARBA" id="ARBA00022840"/>
    </source>
</evidence>
<dbReference type="PANTHER" id="PTHR12604">
    <property type="entry name" value="KU AUTOANTIGEN DNA HELICASE"/>
    <property type="match status" value="1"/>
</dbReference>
<dbReference type="GO" id="GO:0003678">
    <property type="term" value="F:DNA helicase activity"/>
    <property type="evidence" value="ECO:0007669"/>
    <property type="project" value="InterPro"/>
</dbReference>
<evidence type="ECO:0000259" key="12">
    <source>
        <dbReference type="SMART" id="SM00559"/>
    </source>
</evidence>
<keyword evidence="3" id="KW-0547">Nucleotide-binding</keyword>
<name>A0A6J1X827_GALME</name>
<dbReference type="GeneID" id="113521703"/>